<dbReference type="InterPro" id="IPR001932">
    <property type="entry name" value="PPM-type_phosphatase-like_dom"/>
</dbReference>
<dbReference type="PANTHER" id="PTHR13832">
    <property type="entry name" value="PROTEIN PHOSPHATASE 2C"/>
    <property type="match status" value="1"/>
</dbReference>
<dbReference type="SMART" id="SM00332">
    <property type="entry name" value="PP2Cc"/>
    <property type="match status" value="1"/>
</dbReference>
<keyword evidence="2 4" id="KW-0378">Hydrolase</keyword>
<comment type="similarity">
    <text evidence="4">Belongs to the PP2C family.</text>
</comment>
<dbReference type="eggNOG" id="KOG0698">
    <property type="taxonomic scope" value="Eukaryota"/>
</dbReference>
<dbReference type="PANTHER" id="PTHR13832:SF699">
    <property type="entry name" value="INTEGRIN-LINKED KINASE-ASSOCIATED SERINE_THREONINE PHOSPHATASE 2C"/>
    <property type="match status" value="1"/>
</dbReference>
<dbReference type="InParanoid" id="B3RZR4"/>
<protein>
    <recommendedName>
        <fullName evidence="5">PPM-type phosphatase domain-containing protein</fullName>
    </recommendedName>
</protein>
<dbReference type="FunCoup" id="B3RZR4">
    <property type="interactions" value="1143"/>
</dbReference>
<dbReference type="GO" id="GO:0004722">
    <property type="term" value="F:protein serine/threonine phosphatase activity"/>
    <property type="evidence" value="ECO:0000318"/>
    <property type="project" value="GO_Central"/>
</dbReference>
<dbReference type="PROSITE" id="PS01032">
    <property type="entry name" value="PPM_1"/>
    <property type="match status" value="1"/>
</dbReference>
<dbReference type="AlphaFoldDB" id="B3RZR4"/>
<evidence type="ECO:0000256" key="4">
    <source>
        <dbReference type="RuleBase" id="RU003465"/>
    </source>
</evidence>
<dbReference type="GO" id="GO:0007165">
    <property type="term" value="P:signal transduction"/>
    <property type="evidence" value="ECO:0000318"/>
    <property type="project" value="GO_Central"/>
</dbReference>
<dbReference type="GeneID" id="6754992"/>
<sequence length="303" mass="33918">YSLTGYIGEMQGERDEMQDAYYIQDDLTGCFDEKPKNADKLGFYGIFDGHAGKRASQYAAENLHKLIVQMYPKGKVANKDREIKMCLTDAFKKTDDAFLQLASAATPTWKDGSTASTVLVVDNVLYIANLGDSKAVLCRYTDDGKVTALRLTKDQTPTDYEERMRIQKCGGFVKDGRVMGILEVARSIGDGRFKHCGVSCIPDVKRCTLTKNDKFVVIACDGLWKSFGVDEAISYVDSRNSHINVIILHFCILDDEQTKQMSQKSIVVRRHAAVCRQLAKEAVRKQSGDNVTVMLIMIEHEDL</sequence>
<evidence type="ECO:0000259" key="5">
    <source>
        <dbReference type="PROSITE" id="PS51746"/>
    </source>
</evidence>
<dbReference type="PhylomeDB" id="B3RZR4"/>
<feature type="domain" description="PPM-type phosphatase" evidence="5">
    <location>
        <begin position="4"/>
        <end position="298"/>
    </location>
</feature>
<dbReference type="Proteomes" id="UP000009022">
    <property type="component" value="Unassembled WGS sequence"/>
</dbReference>
<evidence type="ECO:0000313" key="7">
    <source>
        <dbReference type="Proteomes" id="UP000009022"/>
    </source>
</evidence>
<dbReference type="SUPFAM" id="SSF81606">
    <property type="entry name" value="PP2C-like"/>
    <property type="match status" value="1"/>
</dbReference>
<evidence type="ECO:0000256" key="1">
    <source>
        <dbReference type="ARBA" id="ARBA00022723"/>
    </source>
</evidence>
<keyword evidence="3 4" id="KW-0904">Protein phosphatase</keyword>
<dbReference type="OMA" id="NFSCFCL"/>
<name>B3RZR4_TRIAD</name>
<dbReference type="KEGG" id="tad:TRIADDRAFT_26627"/>
<dbReference type="HOGENOM" id="CLU_013173_1_6_1"/>
<evidence type="ECO:0000256" key="2">
    <source>
        <dbReference type="ARBA" id="ARBA00022801"/>
    </source>
</evidence>
<dbReference type="FunFam" id="3.60.40.10:FF:000156">
    <property type="entry name" value="Integrin-linked kinase-associated serine/threonine phosphatase 2C"/>
    <property type="match status" value="1"/>
</dbReference>
<organism evidence="6 7">
    <name type="scientific">Trichoplax adhaerens</name>
    <name type="common">Trichoplax reptans</name>
    <dbReference type="NCBI Taxonomy" id="10228"/>
    <lineage>
        <taxon>Eukaryota</taxon>
        <taxon>Metazoa</taxon>
        <taxon>Placozoa</taxon>
        <taxon>Uniplacotomia</taxon>
        <taxon>Trichoplacea</taxon>
        <taxon>Trichoplacidae</taxon>
        <taxon>Trichoplax</taxon>
    </lineage>
</organism>
<feature type="non-terminal residue" evidence="6">
    <location>
        <position position="1"/>
    </location>
</feature>
<gene>
    <name evidence="6" type="ORF">TRIADDRAFT_26627</name>
</gene>
<dbReference type="InterPro" id="IPR000222">
    <property type="entry name" value="PP2C_BS"/>
</dbReference>
<dbReference type="PROSITE" id="PS51746">
    <property type="entry name" value="PPM_2"/>
    <property type="match status" value="1"/>
</dbReference>
<dbReference type="EMBL" id="DS985246">
    <property type="protein sequence ID" value="EDV24253.1"/>
    <property type="molecule type" value="Genomic_DNA"/>
</dbReference>
<dbReference type="GO" id="GO:0046872">
    <property type="term" value="F:metal ion binding"/>
    <property type="evidence" value="ECO:0007669"/>
    <property type="project" value="UniProtKB-KW"/>
</dbReference>
<dbReference type="CDD" id="cd00143">
    <property type="entry name" value="PP2Cc"/>
    <property type="match status" value="1"/>
</dbReference>
<reference evidence="6 7" key="1">
    <citation type="journal article" date="2008" name="Nature">
        <title>The Trichoplax genome and the nature of placozoans.</title>
        <authorList>
            <person name="Srivastava M."/>
            <person name="Begovic E."/>
            <person name="Chapman J."/>
            <person name="Putnam N.H."/>
            <person name="Hellsten U."/>
            <person name="Kawashima T."/>
            <person name="Kuo A."/>
            <person name="Mitros T."/>
            <person name="Salamov A."/>
            <person name="Carpenter M.L."/>
            <person name="Signorovitch A.Y."/>
            <person name="Moreno M.A."/>
            <person name="Kamm K."/>
            <person name="Grimwood J."/>
            <person name="Schmutz J."/>
            <person name="Shapiro H."/>
            <person name="Grigoriev I.V."/>
            <person name="Buss L.W."/>
            <person name="Schierwater B."/>
            <person name="Dellaporta S.L."/>
            <person name="Rokhsar D.S."/>
        </authorList>
    </citation>
    <scope>NUCLEOTIDE SEQUENCE [LARGE SCALE GENOMIC DNA]</scope>
    <source>
        <strain evidence="6 7">Grell-BS-1999</strain>
    </source>
</reference>
<proteinExistence type="inferred from homology"/>
<dbReference type="RefSeq" id="XP_002113779.1">
    <property type="nucleotide sequence ID" value="XM_002113743.1"/>
</dbReference>
<keyword evidence="1" id="KW-0479">Metal-binding</keyword>
<evidence type="ECO:0000313" key="6">
    <source>
        <dbReference type="EMBL" id="EDV24253.1"/>
    </source>
</evidence>
<dbReference type="InterPro" id="IPR036457">
    <property type="entry name" value="PPM-type-like_dom_sf"/>
</dbReference>
<dbReference type="OrthoDB" id="10264738at2759"/>
<dbReference type="STRING" id="10228.B3RZR4"/>
<keyword evidence="7" id="KW-1185">Reference proteome</keyword>
<dbReference type="CTD" id="6754992"/>
<evidence type="ECO:0000256" key="3">
    <source>
        <dbReference type="ARBA" id="ARBA00022912"/>
    </source>
</evidence>
<accession>B3RZR4</accession>
<dbReference type="InterPro" id="IPR015655">
    <property type="entry name" value="PP2C"/>
</dbReference>
<dbReference type="Gene3D" id="3.60.40.10">
    <property type="entry name" value="PPM-type phosphatase domain"/>
    <property type="match status" value="1"/>
</dbReference>
<dbReference type="Pfam" id="PF00481">
    <property type="entry name" value="PP2C"/>
    <property type="match status" value="1"/>
</dbReference>